<organism evidence="2 3">
    <name type="scientific">Actinocorallia longicatena</name>
    <dbReference type="NCBI Taxonomy" id="111803"/>
    <lineage>
        <taxon>Bacteria</taxon>
        <taxon>Bacillati</taxon>
        <taxon>Actinomycetota</taxon>
        <taxon>Actinomycetes</taxon>
        <taxon>Streptosporangiales</taxon>
        <taxon>Thermomonosporaceae</taxon>
        <taxon>Actinocorallia</taxon>
    </lineage>
</organism>
<keyword evidence="3" id="KW-1185">Reference proteome</keyword>
<dbReference type="RefSeq" id="WP_344829934.1">
    <property type="nucleotide sequence ID" value="NZ_BAAAUV010000008.1"/>
</dbReference>
<reference evidence="3" key="1">
    <citation type="journal article" date="2019" name="Int. J. Syst. Evol. Microbiol.">
        <title>The Global Catalogue of Microorganisms (GCM) 10K type strain sequencing project: providing services to taxonomists for standard genome sequencing and annotation.</title>
        <authorList>
            <consortium name="The Broad Institute Genomics Platform"/>
            <consortium name="The Broad Institute Genome Sequencing Center for Infectious Disease"/>
            <person name="Wu L."/>
            <person name="Ma J."/>
        </authorList>
    </citation>
    <scope>NUCLEOTIDE SEQUENCE [LARGE SCALE GENOMIC DNA]</scope>
    <source>
        <strain evidence="3">JCM 9377</strain>
    </source>
</reference>
<name>A0ABP6QBF4_9ACTN</name>
<proteinExistence type="predicted"/>
<dbReference type="EMBL" id="BAAAUV010000008">
    <property type="protein sequence ID" value="GAA3216427.1"/>
    <property type="molecule type" value="Genomic_DNA"/>
</dbReference>
<feature type="domain" description="SAV-6107-like HEPN" evidence="1">
    <location>
        <begin position="32"/>
        <end position="130"/>
    </location>
</feature>
<evidence type="ECO:0000313" key="2">
    <source>
        <dbReference type="EMBL" id="GAA3216427.1"/>
    </source>
</evidence>
<comment type="caution">
    <text evidence="2">The sequence shown here is derived from an EMBL/GenBank/DDBJ whole genome shotgun (WGS) entry which is preliminary data.</text>
</comment>
<evidence type="ECO:0000259" key="1">
    <source>
        <dbReference type="Pfam" id="PF18726"/>
    </source>
</evidence>
<accession>A0ABP6QBF4</accession>
<evidence type="ECO:0000313" key="3">
    <source>
        <dbReference type="Proteomes" id="UP001501237"/>
    </source>
</evidence>
<dbReference type="Pfam" id="PF18726">
    <property type="entry name" value="HEPN_SAV_6107"/>
    <property type="match status" value="1"/>
</dbReference>
<dbReference type="InterPro" id="IPR040891">
    <property type="entry name" value="HEPN_SAV_6107"/>
</dbReference>
<gene>
    <name evidence="2" type="ORF">GCM10010468_38470</name>
</gene>
<dbReference type="Proteomes" id="UP001501237">
    <property type="component" value="Unassembled WGS sequence"/>
</dbReference>
<sequence length="145" mass="15513">MTVHPMPPMPTRRVAPTAQSMLRVSRQLLADAAEATHSGVRYSTAHLAALRAAAAVLTVREHITAPRRGKPRTAWARLQDAEPLLTEWANFFAAGADKRAAAEAGLPNAVTQAEADDLLHDAEVFVTLVEDTLGISTQQSLPLTG</sequence>
<protein>
    <recommendedName>
        <fullName evidence="1">SAV-6107-like HEPN domain-containing protein</fullName>
    </recommendedName>
</protein>